<feature type="region of interest" description="Disordered" evidence="1">
    <location>
        <begin position="1"/>
        <end position="24"/>
    </location>
</feature>
<organism evidence="2">
    <name type="scientific">Sesamum angustifolium</name>
    <dbReference type="NCBI Taxonomy" id="2727405"/>
    <lineage>
        <taxon>Eukaryota</taxon>
        <taxon>Viridiplantae</taxon>
        <taxon>Streptophyta</taxon>
        <taxon>Embryophyta</taxon>
        <taxon>Tracheophyta</taxon>
        <taxon>Spermatophyta</taxon>
        <taxon>Magnoliopsida</taxon>
        <taxon>eudicotyledons</taxon>
        <taxon>Gunneridae</taxon>
        <taxon>Pentapetalae</taxon>
        <taxon>asterids</taxon>
        <taxon>lamiids</taxon>
        <taxon>Lamiales</taxon>
        <taxon>Pedaliaceae</taxon>
        <taxon>Sesamum</taxon>
    </lineage>
</organism>
<reference evidence="2" key="2">
    <citation type="journal article" date="2024" name="Plant">
        <title>Genomic evolution and insights into agronomic trait innovations of Sesamum species.</title>
        <authorList>
            <person name="Miao H."/>
            <person name="Wang L."/>
            <person name="Qu L."/>
            <person name="Liu H."/>
            <person name="Sun Y."/>
            <person name="Le M."/>
            <person name="Wang Q."/>
            <person name="Wei S."/>
            <person name="Zheng Y."/>
            <person name="Lin W."/>
            <person name="Duan Y."/>
            <person name="Cao H."/>
            <person name="Xiong S."/>
            <person name="Wang X."/>
            <person name="Wei L."/>
            <person name="Li C."/>
            <person name="Ma Q."/>
            <person name="Ju M."/>
            <person name="Zhao R."/>
            <person name="Li G."/>
            <person name="Mu C."/>
            <person name="Tian Q."/>
            <person name="Mei H."/>
            <person name="Zhang T."/>
            <person name="Gao T."/>
            <person name="Zhang H."/>
        </authorList>
    </citation>
    <scope>NUCLEOTIDE SEQUENCE</scope>
    <source>
        <strain evidence="2">G01</strain>
    </source>
</reference>
<proteinExistence type="predicted"/>
<feature type="region of interest" description="Disordered" evidence="1">
    <location>
        <begin position="46"/>
        <end position="81"/>
    </location>
</feature>
<sequence>MATAPSAPRPTKNKEGATLPPRRGRVKAQIFQSLAEAVSSLASKAISKIGGGGGDSSTHSSTAMSGPPSAYASDGYGDDQA</sequence>
<accession>A0AAW2QQT9</accession>
<dbReference type="PANTHER" id="PTHR37721:SF1">
    <property type="entry name" value="OS05G0464200 PROTEIN"/>
    <property type="match status" value="1"/>
</dbReference>
<protein>
    <submittedName>
        <fullName evidence="2">Uncharacterized protein</fullName>
    </submittedName>
</protein>
<evidence type="ECO:0000256" key="1">
    <source>
        <dbReference type="SAM" id="MobiDB-lite"/>
    </source>
</evidence>
<gene>
    <name evidence="2" type="ORF">Sangu_0322500</name>
</gene>
<dbReference type="AlphaFoldDB" id="A0AAW2QQT9"/>
<evidence type="ECO:0000313" key="2">
    <source>
        <dbReference type="EMBL" id="KAL0370044.1"/>
    </source>
</evidence>
<reference evidence="2" key="1">
    <citation type="submission" date="2020-06" db="EMBL/GenBank/DDBJ databases">
        <authorList>
            <person name="Li T."/>
            <person name="Hu X."/>
            <person name="Zhang T."/>
            <person name="Song X."/>
            <person name="Zhang H."/>
            <person name="Dai N."/>
            <person name="Sheng W."/>
            <person name="Hou X."/>
            <person name="Wei L."/>
        </authorList>
    </citation>
    <scope>NUCLEOTIDE SEQUENCE</scope>
    <source>
        <strain evidence="2">G01</strain>
        <tissue evidence="2">Leaf</tissue>
    </source>
</reference>
<dbReference type="PANTHER" id="PTHR37721">
    <property type="entry name" value="OS05G0464200 PROTEIN"/>
    <property type="match status" value="1"/>
</dbReference>
<comment type="caution">
    <text evidence="2">The sequence shown here is derived from an EMBL/GenBank/DDBJ whole genome shotgun (WGS) entry which is preliminary data.</text>
</comment>
<name>A0AAW2QQT9_9LAMI</name>
<dbReference type="EMBL" id="JACGWK010000002">
    <property type="protein sequence ID" value="KAL0370044.1"/>
    <property type="molecule type" value="Genomic_DNA"/>
</dbReference>